<accession>A0A0W8FEI2</accession>
<dbReference type="EMBL" id="LNQE01001335">
    <property type="protein sequence ID" value="KUG19026.1"/>
    <property type="molecule type" value="Genomic_DNA"/>
</dbReference>
<comment type="caution">
    <text evidence="1">The sequence shown here is derived from an EMBL/GenBank/DDBJ whole genome shotgun (WGS) entry which is preliminary data.</text>
</comment>
<protein>
    <submittedName>
        <fullName evidence="1">Uncharacterized protein</fullName>
    </submittedName>
</protein>
<sequence length="38" mass="4130">MGEYVEKGESRVSGVGRGMLFLLPAGHSLQPFLLPIEN</sequence>
<evidence type="ECO:0000313" key="1">
    <source>
        <dbReference type="EMBL" id="KUG19026.1"/>
    </source>
</evidence>
<organism evidence="1">
    <name type="scientific">hydrocarbon metagenome</name>
    <dbReference type="NCBI Taxonomy" id="938273"/>
    <lineage>
        <taxon>unclassified sequences</taxon>
        <taxon>metagenomes</taxon>
        <taxon>ecological metagenomes</taxon>
    </lineage>
</organism>
<proteinExistence type="predicted"/>
<name>A0A0W8FEI2_9ZZZZ</name>
<gene>
    <name evidence="1" type="ORF">ASZ90_011271</name>
</gene>
<reference evidence="1" key="1">
    <citation type="journal article" date="2015" name="Proc. Natl. Acad. Sci. U.S.A.">
        <title>Networks of energetic and metabolic interactions define dynamics in microbial communities.</title>
        <authorList>
            <person name="Embree M."/>
            <person name="Liu J.K."/>
            <person name="Al-Bassam M.M."/>
            <person name="Zengler K."/>
        </authorList>
    </citation>
    <scope>NUCLEOTIDE SEQUENCE</scope>
</reference>
<dbReference type="AlphaFoldDB" id="A0A0W8FEI2"/>